<dbReference type="InterPro" id="IPR012338">
    <property type="entry name" value="Beta-lactam/transpept-like"/>
</dbReference>
<feature type="chain" id="PRO_5045262869" evidence="9">
    <location>
        <begin position="27"/>
        <end position="410"/>
    </location>
</feature>
<dbReference type="RefSeq" id="WP_398281484.1">
    <property type="nucleotide sequence ID" value="NZ_JBITLV010000004.1"/>
</dbReference>
<accession>A0ABW8API3</accession>
<keyword evidence="3 11" id="KW-0378">Hydrolase</keyword>
<keyword evidence="8" id="KW-0472">Membrane</keyword>
<dbReference type="PANTHER" id="PTHR21581">
    <property type="entry name" value="D-ALANYL-D-ALANINE CARBOXYPEPTIDASE"/>
    <property type="match status" value="1"/>
</dbReference>
<evidence type="ECO:0000256" key="8">
    <source>
        <dbReference type="SAM" id="Phobius"/>
    </source>
</evidence>
<keyword evidence="11" id="KW-0645">Protease</keyword>
<evidence type="ECO:0000256" key="3">
    <source>
        <dbReference type="ARBA" id="ARBA00022801"/>
    </source>
</evidence>
<evidence type="ECO:0000256" key="9">
    <source>
        <dbReference type="SAM" id="SignalP"/>
    </source>
</evidence>
<dbReference type="Proteomes" id="UP001612915">
    <property type="component" value="Unassembled WGS sequence"/>
</dbReference>
<reference evidence="11 12" key="1">
    <citation type="submission" date="2024-10" db="EMBL/GenBank/DDBJ databases">
        <title>The Natural Products Discovery Center: Release of the First 8490 Sequenced Strains for Exploring Actinobacteria Biosynthetic Diversity.</title>
        <authorList>
            <person name="Kalkreuter E."/>
            <person name="Kautsar S.A."/>
            <person name="Yang D."/>
            <person name="Bader C.D."/>
            <person name="Teijaro C.N."/>
            <person name="Fluegel L."/>
            <person name="Davis C.M."/>
            <person name="Simpson J.R."/>
            <person name="Lauterbach L."/>
            <person name="Steele A.D."/>
            <person name="Gui C."/>
            <person name="Meng S."/>
            <person name="Li G."/>
            <person name="Viehrig K."/>
            <person name="Ye F."/>
            <person name="Su P."/>
            <person name="Kiefer A.F."/>
            <person name="Nichols A."/>
            <person name="Cepeda A.J."/>
            <person name="Yan W."/>
            <person name="Fan B."/>
            <person name="Jiang Y."/>
            <person name="Adhikari A."/>
            <person name="Zheng C.-J."/>
            <person name="Schuster L."/>
            <person name="Cowan T.M."/>
            <person name="Smanski M.J."/>
            <person name="Chevrette M.G."/>
            <person name="De Carvalho L.P.S."/>
            <person name="Shen B."/>
        </authorList>
    </citation>
    <scope>NUCLEOTIDE SEQUENCE [LARGE SCALE GENOMIC DNA]</scope>
    <source>
        <strain evidence="11 12">NPDC049639</strain>
    </source>
</reference>
<keyword evidence="8" id="KW-1133">Transmembrane helix</keyword>
<dbReference type="EMBL" id="JBITLV010000004">
    <property type="protein sequence ID" value="MFI7588256.1"/>
    <property type="molecule type" value="Genomic_DNA"/>
</dbReference>
<keyword evidence="4" id="KW-0133">Cell shape</keyword>
<comment type="similarity">
    <text evidence="1 7">Belongs to the peptidase S11 family.</text>
</comment>
<organism evidence="11 12">
    <name type="scientific">Spongisporangium articulatum</name>
    <dbReference type="NCBI Taxonomy" id="3362603"/>
    <lineage>
        <taxon>Bacteria</taxon>
        <taxon>Bacillati</taxon>
        <taxon>Actinomycetota</taxon>
        <taxon>Actinomycetes</taxon>
        <taxon>Kineosporiales</taxon>
        <taxon>Kineosporiaceae</taxon>
        <taxon>Spongisporangium</taxon>
    </lineage>
</organism>
<dbReference type="PANTHER" id="PTHR21581:SF33">
    <property type="entry name" value="D-ALANYL-D-ALANINE CARBOXYPEPTIDASE DACB"/>
    <property type="match status" value="1"/>
</dbReference>
<keyword evidence="5" id="KW-0573">Peptidoglycan synthesis</keyword>
<gene>
    <name evidence="11" type="ORF">ACIB24_14400</name>
</gene>
<evidence type="ECO:0000256" key="4">
    <source>
        <dbReference type="ARBA" id="ARBA00022960"/>
    </source>
</evidence>
<sequence>MRNSGRCVLVACLLIGASLTGAPALAGTTTTPTPTPTYGSGPGTSLTVGGERLGVAGTQLDRPGGVPAPKVPKATSWLIADLTNHTVLAARNAHRGLAPASTLKIFTALALATELSPRQVYTAKPADAAIDGTKVGLVPGSRYTVDDLVHGLLMGSGNDCAHALGQLSGGQAAAVAKLQAVARDLGALDTVPRTTSGLDAPGQTSSAYDLALAGAAALQNPYLAKVMTTRQYAFPGRGKSFGKSRDRFSTQNHNHLLGTLQGATGVKNGYTVAAQASFVGSASRGGHSYLVVMMHTGGATIFTGATAMLDWAFRYGPQVTPVGTLVQPGELGAGTEDAAPQAVPHLAGAQQAPLADRLANAAQVRLERLGLSRDELYVFVGAVLVAALAAGSLVLRQRRSRQVRHERFYY</sequence>
<evidence type="ECO:0000259" key="10">
    <source>
        <dbReference type="Pfam" id="PF00768"/>
    </source>
</evidence>
<feature type="transmembrane region" description="Helical" evidence="8">
    <location>
        <begin position="376"/>
        <end position="395"/>
    </location>
</feature>
<evidence type="ECO:0000256" key="7">
    <source>
        <dbReference type="RuleBase" id="RU004016"/>
    </source>
</evidence>
<keyword evidence="6" id="KW-0961">Cell wall biogenesis/degradation</keyword>
<dbReference type="EC" id="3.4.-.-" evidence="11"/>
<keyword evidence="11" id="KW-0121">Carboxypeptidase</keyword>
<dbReference type="InterPro" id="IPR018044">
    <property type="entry name" value="Peptidase_S11"/>
</dbReference>
<evidence type="ECO:0000256" key="2">
    <source>
        <dbReference type="ARBA" id="ARBA00022729"/>
    </source>
</evidence>
<feature type="domain" description="Peptidase S11 D-alanyl-D-alanine carboxypeptidase A N-terminal" evidence="10">
    <location>
        <begin position="73"/>
        <end position="294"/>
    </location>
</feature>
<keyword evidence="2 9" id="KW-0732">Signal</keyword>
<dbReference type="Gene3D" id="3.40.710.10">
    <property type="entry name" value="DD-peptidase/beta-lactamase superfamily"/>
    <property type="match status" value="1"/>
</dbReference>
<protein>
    <submittedName>
        <fullName evidence="11">D-alanyl-D-alanine carboxypeptidase family protein</fullName>
        <ecNumber evidence="11">3.4.-.-</ecNumber>
    </submittedName>
</protein>
<feature type="signal peptide" evidence="9">
    <location>
        <begin position="1"/>
        <end position="26"/>
    </location>
</feature>
<evidence type="ECO:0000256" key="6">
    <source>
        <dbReference type="ARBA" id="ARBA00023316"/>
    </source>
</evidence>
<name>A0ABW8API3_9ACTN</name>
<evidence type="ECO:0000256" key="1">
    <source>
        <dbReference type="ARBA" id="ARBA00007164"/>
    </source>
</evidence>
<evidence type="ECO:0000313" key="11">
    <source>
        <dbReference type="EMBL" id="MFI7588256.1"/>
    </source>
</evidence>
<dbReference type="PRINTS" id="PR00725">
    <property type="entry name" value="DADACBPTASE1"/>
</dbReference>
<keyword evidence="12" id="KW-1185">Reference proteome</keyword>
<evidence type="ECO:0000313" key="12">
    <source>
        <dbReference type="Proteomes" id="UP001612915"/>
    </source>
</evidence>
<dbReference type="Pfam" id="PF00768">
    <property type="entry name" value="Peptidase_S11"/>
    <property type="match status" value="1"/>
</dbReference>
<comment type="caution">
    <text evidence="11">The sequence shown here is derived from an EMBL/GenBank/DDBJ whole genome shotgun (WGS) entry which is preliminary data.</text>
</comment>
<dbReference type="GO" id="GO:0004180">
    <property type="term" value="F:carboxypeptidase activity"/>
    <property type="evidence" value="ECO:0007669"/>
    <property type="project" value="UniProtKB-KW"/>
</dbReference>
<keyword evidence="8" id="KW-0812">Transmembrane</keyword>
<proteinExistence type="inferred from homology"/>
<dbReference type="InterPro" id="IPR001967">
    <property type="entry name" value="Peptidase_S11_N"/>
</dbReference>
<dbReference type="SUPFAM" id="SSF56601">
    <property type="entry name" value="beta-lactamase/transpeptidase-like"/>
    <property type="match status" value="1"/>
</dbReference>
<evidence type="ECO:0000256" key="5">
    <source>
        <dbReference type="ARBA" id="ARBA00022984"/>
    </source>
</evidence>